<accession>A0A0R2RWF3</accession>
<evidence type="ECO:0000313" key="1">
    <source>
        <dbReference type="EMBL" id="KRO66798.1"/>
    </source>
</evidence>
<evidence type="ECO:0008006" key="3">
    <source>
        <dbReference type="Google" id="ProtNLM"/>
    </source>
</evidence>
<reference evidence="1 2" key="1">
    <citation type="submission" date="2015-10" db="EMBL/GenBank/DDBJ databases">
        <title>Metagenome-Assembled Genomes uncover a global brackish microbiome.</title>
        <authorList>
            <person name="Hugerth L.W."/>
            <person name="Larsson J."/>
            <person name="Alneberg J."/>
            <person name="Lindh M.V."/>
            <person name="Legrand C."/>
            <person name="Pinhassi J."/>
            <person name="Andersson A.F."/>
        </authorList>
    </citation>
    <scope>NUCLEOTIDE SEQUENCE [LARGE SCALE GENOMIC DNA]</scope>
    <source>
        <strain evidence="1">BACL4 MAG-120507-bin80</strain>
    </source>
</reference>
<proteinExistence type="predicted"/>
<gene>
    <name evidence="1" type="ORF">ABR69_02325</name>
</gene>
<dbReference type="Gene3D" id="3.90.1720.10">
    <property type="entry name" value="endopeptidase domain like (from Nostoc punctiforme)"/>
    <property type="match status" value="1"/>
</dbReference>
<sequence>MLNWVKQAAGARLARFLSKRLPGYKRFESTSIDQTASVLRTGDIVLVDGNTRISTAIKYLTQSSWSHACLFVGRGGESSSASTLLEADLQEGVRLVEPNYYADANLRICRPVGLSDEDREALVSFAMAKLGHQYDKKNVFDLVRYLIQKPVVPNRLRRSMIGLGSGEPTKAICSTLIAETFQSIDYPILPVQDFVLTNKCKHLTLGGEAVGRGGEVPVFYRRHFTHYTPRDFDLSPYFRIVKPTLEQGFDYRKLRWSEVEESVAGF</sequence>
<organism evidence="1 2">
    <name type="scientific">OM182 bacterium BACL3 MAG-120507-bin80</name>
    <dbReference type="NCBI Taxonomy" id="1655577"/>
    <lineage>
        <taxon>Bacteria</taxon>
        <taxon>Pseudomonadati</taxon>
        <taxon>Pseudomonadota</taxon>
        <taxon>Gammaproteobacteria</taxon>
        <taxon>OMG group</taxon>
        <taxon>OM182 clade</taxon>
    </lineage>
</organism>
<dbReference type="InterPro" id="IPR024453">
    <property type="entry name" value="Peptidase_C92"/>
</dbReference>
<protein>
    <recommendedName>
        <fullName evidence="3">Lipo-like protein</fullName>
    </recommendedName>
</protein>
<dbReference type="InterPro" id="IPR038765">
    <property type="entry name" value="Papain-like_cys_pep_sf"/>
</dbReference>
<dbReference type="Proteomes" id="UP000051934">
    <property type="component" value="Unassembled WGS sequence"/>
</dbReference>
<evidence type="ECO:0000313" key="2">
    <source>
        <dbReference type="Proteomes" id="UP000051934"/>
    </source>
</evidence>
<dbReference type="EMBL" id="LIBB01000623">
    <property type="protein sequence ID" value="KRO66798.1"/>
    <property type="molecule type" value="Genomic_DNA"/>
</dbReference>
<dbReference type="Pfam" id="PF05708">
    <property type="entry name" value="Peptidase_C92"/>
    <property type="match status" value="1"/>
</dbReference>
<comment type="caution">
    <text evidence="1">The sequence shown here is derived from an EMBL/GenBank/DDBJ whole genome shotgun (WGS) entry which is preliminary data.</text>
</comment>
<dbReference type="AlphaFoldDB" id="A0A0R2RWF3"/>
<name>A0A0R2RWF3_9GAMM</name>
<dbReference type="SUPFAM" id="SSF54001">
    <property type="entry name" value="Cysteine proteinases"/>
    <property type="match status" value="1"/>
</dbReference>